<evidence type="ECO:0000313" key="3">
    <source>
        <dbReference type="Proteomes" id="UP001183006"/>
    </source>
</evidence>
<dbReference type="InterPro" id="IPR036390">
    <property type="entry name" value="WH_DNA-bd_sf"/>
</dbReference>
<feature type="domain" description="Methanogenesis regulatory protein FilR1 middle" evidence="1">
    <location>
        <begin position="97"/>
        <end position="225"/>
    </location>
</feature>
<dbReference type="Proteomes" id="UP001183006">
    <property type="component" value="Chromosome"/>
</dbReference>
<dbReference type="SUPFAM" id="SSF46785">
    <property type="entry name" value="Winged helix' DNA-binding domain"/>
    <property type="match status" value="1"/>
</dbReference>
<reference evidence="2" key="1">
    <citation type="submission" date="2023-08" db="EMBL/GenBank/DDBJ databases">
        <title>Methanolobus mangrovi sp. nov. and Methanolobus sediminis sp. nov, two novel methylotrophic methanogens isolated from mangrove sediments in China.</title>
        <authorList>
            <person name="Zhou J."/>
        </authorList>
    </citation>
    <scope>NUCLEOTIDE SEQUENCE</scope>
    <source>
        <strain evidence="2">FTZ2</strain>
    </source>
</reference>
<name>A0AA51UHQ6_9EURY</name>
<keyword evidence="3" id="KW-1185">Reference proteome</keyword>
<dbReference type="EMBL" id="CP133594">
    <property type="protein sequence ID" value="WMW23198.1"/>
    <property type="molecule type" value="Genomic_DNA"/>
</dbReference>
<dbReference type="Pfam" id="PF08350">
    <property type="entry name" value="FilR1_middle"/>
    <property type="match status" value="1"/>
</dbReference>
<dbReference type="AlphaFoldDB" id="A0AA51UHQ6"/>
<evidence type="ECO:0000313" key="2">
    <source>
        <dbReference type="EMBL" id="WMW23198.1"/>
    </source>
</evidence>
<dbReference type="InterPro" id="IPR016490">
    <property type="entry name" value="Tscrpt_reg_HTH_AF0396-typ3"/>
</dbReference>
<organism evidence="2 3">
    <name type="scientific">Methanolobus mangrovi</name>
    <dbReference type="NCBI Taxonomy" id="3072977"/>
    <lineage>
        <taxon>Archaea</taxon>
        <taxon>Methanobacteriati</taxon>
        <taxon>Methanobacteriota</taxon>
        <taxon>Stenosarchaea group</taxon>
        <taxon>Methanomicrobia</taxon>
        <taxon>Methanosarcinales</taxon>
        <taxon>Methanosarcinaceae</taxon>
        <taxon>Methanolobus</taxon>
    </lineage>
</organism>
<dbReference type="RefSeq" id="WP_309309314.1">
    <property type="nucleotide sequence ID" value="NZ_CP133594.1"/>
</dbReference>
<sequence length="233" mass="27301">MDALLKSLKTTRQALLPQMKILEEHYLVIHYNDTYELTTIGNLIIGEMMPLLDTVDLFENDIDYWGTHNLSFIPPHLLQCIDKLRKCKVITPHHVDMYKLNEEILETSPISKSHYGIVTFYHPLFLQFISNLISNNVKVHMIVPQSVIDKFETEQSSQFEKIMLSELVHFSVYPEDMGFLGMACNDHYFMMRILKSNGEHDTRYILCNDRAVLEWGKELFEHYQKDSTPITDI</sequence>
<protein>
    <submittedName>
        <fullName evidence="2">Winged helix-turn-helix domain-containing protein</fullName>
    </submittedName>
</protein>
<dbReference type="PIRSF" id="PIRSF006692">
    <property type="entry name" value="TF_HTH_AF0396_prd"/>
    <property type="match status" value="1"/>
</dbReference>
<gene>
    <name evidence="2" type="ORF">RE476_05040</name>
</gene>
<evidence type="ECO:0000259" key="1">
    <source>
        <dbReference type="Pfam" id="PF08350"/>
    </source>
</evidence>
<dbReference type="GeneID" id="84229483"/>
<accession>A0AA51UHQ6</accession>
<proteinExistence type="predicted"/>
<dbReference type="InterPro" id="IPR013561">
    <property type="entry name" value="FilR1_middle_dom"/>
</dbReference>
<dbReference type="KEGG" id="mmav:RE476_05040"/>